<dbReference type="SMART" id="SM00407">
    <property type="entry name" value="IGc1"/>
    <property type="match status" value="2"/>
</dbReference>
<dbReference type="PANTHER" id="PTHR23411">
    <property type="entry name" value="TAPASIN"/>
    <property type="match status" value="1"/>
</dbReference>
<dbReference type="FunFam" id="2.60.40.10:FF:001931">
    <property type="entry name" value="Uncharacterized LOC100216153"/>
    <property type="match status" value="1"/>
</dbReference>
<keyword evidence="2" id="KW-1133">Transmembrane helix</keyword>
<proteinExistence type="predicted"/>
<dbReference type="InterPro" id="IPR003599">
    <property type="entry name" value="Ig_sub"/>
</dbReference>
<name>A0A8J1LRY5_XENLA</name>
<sequence>MFLIHHNWDRLIILFPLLLYQTGAVLDVFAASHRALTGSDVLLRCSFQVDKTSPNPEPPTVIWYFQDKEIVRFDNKGLSLSPRASFNGWAANKGDASLSLANVSISDEGIYRCRVIYQQQQKDTWVILDVLVPPVIFIPNKVISKNKENTVMCMANGFYPEDIDISWYKDNKPLTNSELGKQERNPDGTYRVMGTVTLPPMDGKMDHNFSCRVQHVSLQWPLQEDFQLEYEDESHSSVIVACGIAVGVLLVGLVIGAIIWNQRRKASLQGYTVSEIKGPEKLLDGEETTLYCTTINCPQGAPQVTWIEERSGDQWEIPQCRNSGDPGEAEQLLGDSYLITCRKEGLQSYCSSLRFVPRVGKHRDVTLICRFVWAGKIKEKRFHCTNIYAKPAQVSVVPSLCESGEILYSLTLPGFYPRHISITWTCGVGDSQGRILSKEQIEVKPDLTFSVCSEVRISGDLYKDPAFRVGVTWEHGSLDAPGYREFSILDPEFDWEPVVEPIQGTKFLHNSPTTLQCNISEYFPDALTVTWLRKGAESEELTEVPNTHPYIRSNKQTDNTYSCTPCLIIYPSLRDQGAEYICRVTHPSLVRPIDTSTGTINVMAKPVLLDPVQMDLLTNGRIQFSITLRNFYPRDIHINWNIGEIKAKFIQPPTDTVTQTDDLTYDLTSVCRFPGHLLSNPEYKVHVTWNHVTMEAPESRELWVTDFPWRPQVGEIVAPTLGKNKVTLSCKISGYFPDVLTVSWFRKEKSDQSEVPLSVQCVGFMITDWFKKLLSDQSETSLSTRHYKVSEAKSHKQEDQTFTCETQLTFSPDQKTDQGAEFICRVRHPSLGQLIERRTGPLVIPQ</sequence>
<dbReference type="KEGG" id="xla:121397884"/>
<dbReference type="InterPro" id="IPR007110">
    <property type="entry name" value="Ig-like_dom"/>
</dbReference>
<reference evidence="5" key="1">
    <citation type="submission" date="2025-08" db="UniProtKB">
        <authorList>
            <consortium name="RefSeq"/>
        </authorList>
    </citation>
    <scope>IDENTIFICATION</scope>
    <source>
        <strain evidence="5">J_2021</strain>
        <tissue evidence="5">Erythrocytes</tissue>
    </source>
</reference>
<evidence type="ECO:0000313" key="5">
    <source>
        <dbReference type="RefSeq" id="XP_041431841.1"/>
    </source>
</evidence>
<dbReference type="Pfam" id="PF07686">
    <property type="entry name" value="V-set"/>
    <property type="match status" value="1"/>
</dbReference>
<dbReference type="SUPFAM" id="SSF48726">
    <property type="entry name" value="Immunoglobulin"/>
    <property type="match status" value="4"/>
</dbReference>
<dbReference type="InterPro" id="IPR013106">
    <property type="entry name" value="Ig_V-set"/>
</dbReference>
<feature type="domain" description="Ig-like" evidence="3">
    <location>
        <begin position="711"/>
        <end position="840"/>
    </location>
</feature>
<dbReference type="InterPro" id="IPR003006">
    <property type="entry name" value="Ig/MHC_CS"/>
</dbReference>
<dbReference type="FunFam" id="2.60.40.10:FF:001774">
    <property type="entry name" value="Uncharacterized LOC100216153"/>
    <property type="match status" value="2"/>
</dbReference>
<dbReference type="CDD" id="cd00098">
    <property type="entry name" value="IgC1"/>
    <property type="match status" value="3"/>
</dbReference>
<feature type="domain" description="Ig-like" evidence="3">
    <location>
        <begin position="133"/>
        <end position="223"/>
    </location>
</feature>
<dbReference type="InterPro" id="IPR003597">
    <property type="entry name" value="Ig_C1-set"/>
</dbReference>
<dbReference type="Proteomes" id="UP000186698">
    <property type="component" value="Chromosome 9_10L"/>
</dbReference>
<dbReference type="FunFam" id="2.60.40.10:FF:001726">
    <property type="entry name" value="Signal-regulatory protein beta 3"/>
    <property type="match status" value="1"/>
</dbReference>
<dbReference type="OrthoDB" id="10043043at2759"/>
<feature type="domain" description="Ig-like" evidence="3">
    <location>
        <begin position="491"/>
        <end position="601"/>
    </location>
</feature>
<dbReference type="AlphaFoldDB" id="A0A8J1LRY5"/>
<dbReference type="InterPro" id="IPR013783">
    <property type="entry name" value="Ig-like_fold"/>
</dbReference>
<protein>
    <submittedName>
        <fullName evidence="5">Uncharacterized protein LOC121397884</fullName>
    </submittedName>
</protein>
<dbReference type="GeneID" id="121397884"/>
<evidence type="ECO:0000313" key="4">
    <source>
        <dbReference type="Proteomes" id="UP000186698"/>
    </source>
</evidence>
<dbReference type="Gene3D" id="2.60.40.10">
    <property type="entry name" value="Immunoglobulins"/>
    <property type="match status" value="7"/>
</dbReference>
<evidence type="ECO:0000256" key="2">
    <source>
        <dbReference type="SAM" id="Phobius"/>
    </source>
</evidence>
<evidence type="ECO:0000259" key="3">
    <source>
        <dbReference type="PROSITE" id="PS50835"/>
    </source>
</evidence>
<dbReference type="PROSITE" id="PS00290">
    <property type="entry name" value="IG_MHC"/>
    <property type="match status" value="1"/>
</dbReference>
<dbReference type="RefSeq" id="XP_041431841.1">
    <property type="nucleotide sequence ID" value="XM_041575907.1"/>
</dbReference>
<dbReference type="InterPro" id="IPR036179">
    <property type="entry name" value="Ig-like_dom_sf"/>
</dbReference>
<dbReference type="SMART" id="SM00406">
    <property type="entry name" value="IGv"/>
    <property type="match status" value="1"/>
</dbReference>
<feature type="domain" description="Ig-like" evidence="3">
    <location>
        <begin position="16"/>
        <end position="115"/>
    </location>
</feature>
<dbReference type="SMART" id="SM00409">
    <property type="entry name" value="IG"/>
    <property type="match status" value="3"/>
</dbReference>
<accession>A0A8J1LRY5</accession>
<dbReference type="Pfam" id="PF07654">
    <property type="entry name" value="C1-set"/>
    <property type="match status" value="2"/>
</dbReference>
<organism evidence="4 5">
    <name type="scientific">Xenopus laevis</name>
    <name type="common">African clawed frog</name>
    <dbReference type="NCBI Taxonomy" id="8355"/>
    <lineage>
        <taxon>Eukaryota</taxon>
        <taxon>Metazoa</taxon>
        <taxon>Chordata</taxon>
        <taxon>Craniata</taxon>
        <taxon>Vertebrata</taxon>
        <taxon>Euteleostomi</taxon>
        <taxon>Amphibia</taxon>
        <taxon>Batrachia</taxon>
        <taxon>Anura</taxon>
        <taxon>Pipoidea</taxon>
        <taxon>Pipidae</taxon>
        <taxon>Xenopodinae</taxon>
        <taxon>Xenopus</taxon>
        <taxon>Xenopus</taxon>
    </lineage>
</organism>
<feature type="transmembrane region" description="Helical" evidence="2">
    <location>
        <begin position="238"/>
        <end position="260"/>
    </location>
</feature>
<keyword evidence="2" id="KW-0472">Membrane</keyword>
<gene>
    <name evidence="5" type="primary">LOC121397884</name>
</gene>
<keyword evidence="2" id="KW-0812">Transmembrane</keyword>
<dbReference type="PROSITE" id="PS50835">
    <property type="entry name" value="IG_LIKE"/>
    <property type="match status" value="4"/>
</dbReference>
<evidence type="ECO:0000256" key="1">
    <source>
        <dbReference type="ARBA" id="ARBA00023319"/>
    </source>
</evidence>
<dbReference type="InterPro" id="IPR050380">
    <property type="entry name" value="Immune_Resp_Modulators"/>
</dbReference>
<keyword evidence="1" id="KW-0393">Immunoglobulin domain</keyword>
<keyword evidence="4" id="KW-1185">Reference proteome</keyword>